<proteinExistence type="predicted"/>
<organism evidence="1 2">
    <name type="scientific">Bauhinia variegata</name>
    <name type="common">Purple orchid tree</name>
    <name type="synonym">Phanera variegata</name>
    <dbReference type="NCBI Taxonomy" id="167791"/>
    <lineage>
        <taxon>Eukaryota</taxon>
        <taxon>Viridiplantae</taxon>
        <taxon>Streptophyta</taxon>
        <taxon>Embryophyta</taxon>
        <taxon>Tracheophyta</taxon>
        <taxon>Spermatophyta</taxon>
        <taxon>Magnoliopsida</taxon>
        <taxon>eudicotyledons</taxon>
        <taxon>Gunneridae</taxon>
        <taxon>Pentapetalae</taxon>
        <taxon>rosids</taxon>
        <taxon>fabids</taxon>
        <taxon>Fabales</taxon>
        <taxon>Fabaceae</taxon>
        <taxon>Cercidoideae</taxon>
        <taxon>Cercideae</taxon>
        <taxon>Bauhiniinae</taxon>
        <taxon>Bauhinia</taxon>
    </lineage>
</organism>
<gene>
    <name evidence="1" type="ORF">L6164_027301</name>
</gene>
<reference evidence="1 2" key="1">
    <citation type="journal article" date="2022" name="DNA Res.">
        <title>Chromosomal-level genome assembly of the orchid tree Bauhinia variegata (Leguminosae; Cercidoideae) supports the allotetraploid origin hypothesis of Bauhinia.</title>
        <authorList>
            <person name="Zhong Y."/>
            <person name="Chen Y."/>
            <person name="Zheng D."/>
            <person name="Pang J."/>
            <person name="Liu Y."/>
            <person name="Luo S."/>
            <person name="Meng S."/>
            <person name="Qian L."/>
            <person name="Wei D."/>
            <person name="Dai S."/>
            <person name="Zhou R."/>
        </authorList>
    </citation>
    <scope>NUCLEOTIDE SEQUENCE [LARGE SCALE GENOMIC DNA]</scope>
    <source>
        <strain evidence="1">BV-YZ2020</strain>
    </source>
</reference>
<accession>A0ACB9LSI2</accession>
<evidence type="ECO:0000313" key="2">
    <source>
        <dbReference type="Proteomes" id="UP000828941"/>
    </source>
</evidence>
<keyword evidence="2" id="KW-1185">Reference proteome</keyword>
<dbReference type="Proteomes" id="UP000828941">
    <property type="component" value="Chromosome 11"/>
</dbReference>
<sequence length="91" mass="10374">MDLLPSSQFMSKGKELQRLKGDIEFINVSFHYASRPTVPVLQHGVLRAVRSDLTTRRSAIVIAHRLSTIQVADKIVVMDSGRDVEREWKLK</sequence>
<evidence type="ECO:0000313" key="1">
    <source>
        <dbReference type="EMBL" id="KAI4314387.1"/>
    </source>
</evidence>
<protein>
    <submittedName>
        <fullName evidence="1">Uncharacterized protein</fullName>
    </submittedName>
</protein>
<comment type="caution">
    <text evidence="1">The sequence shown here is derived from an EMBL/GenBank/DDBJ whole genome shotgun (WGS) entry which is preliminary data.</text>
</comment>
<dbReference type="EMBL" id="CM039436">
    <property type="protein sequence ID" value="KAI4314387.1"/>
    <property type="molecule type" value="Genomic_DNA"/>
</dbReference>
<name>A0ACB9LSI2_BAUVA</name>